<evidence type="ECO:0000313" key="8">
    <source>
        <dbReference type="EMBL" id="KAF2074862.1"/>
    </source>
</evidence>
<dbReference type="SUPFAM" id="SSF52540">
    <property type="entry name" value="P-loop containing nucleoside triphosphate hydrolases"/>
    <property type="match status" value="1"/>
</dbReference>
<dbReference type="AlphaFoldDB" id="A0A8J4PYH0"/>
<gene>
    <name evidence="8" type="ORF">CYY_003850</name>
</gene>
<evidence type="ECO:0000256" key="5">
    <source>
        <dbReference type="SAM" id="MobiDB-lite"/>
    </source>
</evidence>
<keyword evidence="9" id="KW-1185">Reference proteome</keyword>
<evidence type="ECO:0000313" key="9">
    <source>
        <dbReference type="Proteomes" id="UP000695562"/>
    </source>
</evidence>
<feature type="region of interest" description="Disordered" evidence="5">
    <location>
        <begin position="38"/>
        <end position="66"/>
    </location>
</feature>
<organism evidence="8 9">
    <name type="scientific">Polysphondylium violaceum</name>
    <dbReference type="NCBI Taxonomy" id="133409"/>
    <lineage>
        <taxon>Eukaryota</taxon>
        <taxon>Amoebozoa</taxon>
        <taxon>Evosea</taxon>
        <taxon>Eumycetozoa</taxon>
        <taxon>Dictyostelia</taxon>
        <taxon>Dictyosteliales</taxon>
        <taxon>Dictyosteliaceae</taxon>
        <taxon>Polysphondylium</taxon>
    </lineage>
</organism>
<dbReference type="EMBL" id="AJWJ01000126">
    <property type="protein sequence ID" value="KAF2074862.1"/>
    <property type="molecule type" value="Genomic_DNA"/>
</dbReference>
<keyword evidence="6" id="KW-1133">Transmembrane helix</keyword>
<dbReference type="PANTHER" id="PTHR10605">
    <property type="entry name" value="HEPARAN SULFATE SULFOTRANSFERASE"/>
    <property type="match status" value="1"/>
</dbReference>
<reference evidence="8" key="1">
    <citation type="submission" date="2020-01" db="EMBL/GenBank/DDBJ databases">
        <title>Development of genomics and gene disruption for Polysphondylium violaceum indicates a role for the polyketide synthase stlB in stalk morphogenesis.</title>
        <authorList>
            <person name="Narita B."/>
            <person name="Kawabe Y."/>
            <person name="Kin K."/>
            <person name="Saito T."/>
            <person name="Gibbs R."/>
            <person name="Kuspa A."/>
            <person name="Muzny D."/>
            <person name="Queller D."/>
            <person name="Richards S."/>
            <person name="Strassman J."/>
            <person name="Sucgang R."/>
            <person name="Worley K."/>
            <person name="Schaap P."/>
        </authorList>
    </citation>
    <scope>NUCLEOTIDE SEQUENCE</scope>
    <source>
        <strain evidence="8">QSvi11</strain>
    </source>
</reference>
<feature type="active site" description="For sulfotransferase activity" evidence="3">
    <location>
        <position position="174"/>
    </location>
</feature>
<protein>
    <recommendedName>
        <fullName evidence="7">Sulfotransferase domain-containing protein</fullName>
    </recommendedName>
</protein>
<evidence type="ECO:0000256" key="2">
    <source>
        <dbReference type="ARBA" id="ARBA00023180"/>
    </source>
</evidence>
<evidence type="ECO:0000259" key="7">
    <source>
        <dbReference type="Pfam" id="PF00685"/>
    </source>
</evidence>
<feature type="binding site" evidence="4">
    <location>
        <position position="267"/>
    </location>
    <ligand>
        <name>3'-phosphoadenylyl sulfate</name>
        <dbReference type="ChEBI" id="CHEBI:58339"/>
    </ligand>
</feature>
<feature type="binding site" evidence="4">
    <location>
        <position position="383"/>
    </location>
    <ligand>
        <name>3'-phosphoadenylyl sulfate</name>
        <dbReference type="ChEBI" id="CHEBI:58339"/>
    </ligand>
</feature>
<dbReference type="GO" id="GO:0008146">
    <property type="term" value="F:sulfotransferase activity"/>
    <property type="evidence" value="ECO:0007669"/>
    <property type="project" value="InterPro"/>
</dbReference>
<dbReference type="PANTHER" id="PTHR10605:SF56">
    <property type="entry name" value="BIFUNCTIONAL HEPARAN SULFATE N-DEACETYLASE_N-SULFOTRANSFERASE"/>
    <property type="match status" value="1"/>
</dbReference>
<comment type="caution">
    <text evidence="8">The sequence shown here is derived from an EMBL/GenBank/DDBJ whole genome shotgun (WGS) entry which is preliminary data.</text>
</comment>
<keyword evidence="6" id="KW-0472">Membrane</keyword>
<dbReference type="OrthoDB" id="16988at2759"/>
<feature type="compositionally biased region" description="Low complexity" evidence="5">
    <location>
        <begin position="38"/>
        <end position="62"/>
    </location>
</feature>
<feature type="transmembrane region" description="Helical" evidence="6">
    <location>
        <begin position="9"/>
        <end position="27"/>
    </location>
</feature>
<dbReference type="Pfam" id="PF00685">
    <property type="entry name" value="Sulfotransfer_1"/>
    <property type="match status" value="1"/>
</dbReference>
<dbReference type="InterPro" id="IPR000863">
    <property type="entry name" value="Sulfotransferase_dom"/>
</dbReference>
<evidence type="ECO:0000256" key="6">
    <source>
        <dbReference type="SAM" id="Phobius"/>
    </source>
</evidence>
<keyword evidence="1" id="KW-0808">Transferase</keyword>
<feature type="domain" description="Sulfotransferase" evidence="7">
    <location>
        <begin position="166"/>
        <end position="425"/>
    </location>
</feature>
<dbReference type="InterPro" id="IPR027417">
    <property type="entry name" value="P-loop_NTPase"/>
</dbReference>
<dbReference type="InterPro" id="IPR037359">
    <property type="entry name" value="NST/OST"/>
</dbReference>
<proteinExistence type="predicted"/>
<evidence type="ECO:0000256" key="3">
    <source>
        <dbReference type="PIRSR" id="PIRSR637359-1"/>
    </source>
</evidence>
<dbReference type="Gene3D" id="3.40.50.300">
    <property type="entry name" value="P-loop containing nucleotide triphosphate hydrolases"/>
    <property type="match status" value="1"/>
</dbReference>
<evidence type="ECO:0000256" key="1">
    <source>
        <dbReference type="ARBA" id="ARBA00022679"/>
    </source>
</evidence>
<accession>A0A8J4PYH0</accession>
<feature type="binding site" evidence="4">
    <location>
        <position position="259"/>
    </location>
    <ligand>
        <name>3'-phosphoadenylyl sulfate</name>
        <dbReference type="ChEBI" id="CHEBI:58339"/>
    </ligand>
</feature>
<name>A0A8J4PYH0_9MYCE</name>
<sequence>MASLTDKKQIVLVLVIVITCIIGYQFYVTRPQLIVENNNNNNHQQNNNNNHHQNNNHNNNNNENTLAPIKTNTELDANVQKLLELQKQLSVQIEFLNLKVSEQEKLLNVANQVMKRSLPKPTLPPLDQVGDKERDEAIQTRIQKTKQNIPNTCIPTTNGSLACMPNFIIIGTMKSGTTFLDFYLQMHPRLAKHKIKEVWFFNSHYYKGLEWYAKNFEQPTSFENQRVISEATPFYVNHPYTPTRMYAALKDVKLVLMLRDPVERCLSQYHFSLKWIERNKAPKLKPEHTFENLIYEEAEVIQTCVRGNSEYNSKYAQFNKDKEEGVIDMNREWNETNPFTKKHNDKGWNFYEQCSSCDKCFQTGSILHTSGHPTFGMLAKSLYYEQIEYWLNFYPLSQIHIIRYEDLTSRPEGVIRDVEQFLGLEEFNGYGDFVPKNVVSHDDMDPKIREFLVDYFREPNEKLYKLLGRDFGWAR</sequence>
<keyword evidence="6" id="KW-0812">Transmembrane</keyword>
<evidence type="ECO:0000256" key="4">
    <source>
        <dbReference type="PIRSR" id="PIRSR637359-2"/>
    </source>
</evidence>
<dbReference type="Proteomes" id="UP000695562">
    <property type="component" value="Unassembled WGS sequence"/>
</dbReference>
<keyword evidence="2" id="KW-0325">Glycoprotein</keyword>